<evidence type="ECO:0000259" key="2">
    <source>
        <dbReference type="Pfam" id="PF00501"/>
    </source>
</evidence>
<sequence length="643" mass="68597">MGDYQRVYEQSIARPEEFWAEAARAIDWARRPEQVLDASRPPFYRWFPDAELNTCFNAVDRHVANGRGDAVAVVYDSPMTGTLRRYTYRELLDEVARAAGAFAALGVGRGDRVIVYLPMIPEAVITMLACARLGAVHSVVFGGFAPAELAARIDDARPKLVVSASCGIEPTRLVPYKPMLDEALRLAAHPPARCVIVQREQRRCELVAGRDHDWADVVPGATPADPVTVAATDPLYILYTSGTTGRPKGIVRDNGGHAVAMAWSMANIYDVGPGETMFTASDIGWAVGHSYTVYGPLLVGATSILYEGKPVGTPDAGAFWRVVTEHGAKVVFTAPTAIRAIKKEDSAGTHLAKYDVGASLRALYLAGERLDPATYEWATSMLGVPVVDNWWQTETGWPIAANPLGLERLPAKAGSPSVPMPGYDVRVLDPAHAPADPGAESPAAGVELPARTEGAIAIRLPLPPGTLPTLWGDDDRYVSSYLSTFDGYYLTGDGGYVDEDGYLYVLGRTDDVINVAGHRLSAGQLEAVLAAHPAVAECAVVGVADSFKGQVPRGLVVVKTGASIDPAVLAGDLVARVRAEIGPVASFKRVDVVAALPKTRSGKILRRTMREIADGRSPAVPSTIEDPTILDALRPILAPAPTA</sequence>
<dbReference type="PANTHER" id="PTHR43347:SF3">
    <property type="entry name" value="ACYL-COA SYNTHETASE SHORT-CHAIN FAMILY MEMBER 3, MITOCHONDRIAL"/>
    <property type="match status" value="1"/>
</dbReference>
<name>A0A1V2I5J2_9ACTN</name>
<dbReference type="Pfam" id="PF00501">
    <property type="entry name" value="AMP-binding"/>
    <property type="match status" value="1"/>
</dbReference>
<feature type="domain" description="AMP-dependent synthetase/ligase" evidence="2">
    <location>
        <begin position="62"/>
        <end position="438"/>
    </location>
</feature>
<comment type="similarity">
    <text evidence="1">Belongs to the ATP-dependent AMP-binding enzyme family.</text>
</comment>
<feature type="domain" description="AMP-binding enzyme C-terminal" evidence="3">
    <location>
        <begin position="525"/>
        <end position="603"/>
    </location>
</feature>
<dbReference type="OrthoDB" id="9803968at2"/>
<dbReference type="PANTHER" id="PTHR43347">
    <property type="entry name" value="ACYL-COA SYNTHETASE"/>
    <property type="match status" value="1"/>
</dbReference>
<dbReference type="Pfam" id="PF13193">
    <property type="entry name" value="AMP-binding_C"/>
    <property type="match status" value="1"/>
</dbReference>
<dbReference type="Proteomes" id="UP000188929">
    <property type="component" value="Unassembled WGS sequence"/>
</dbReference>
<dbReference type="Gene3D" id="3.40.50.12780">
    <property type="entry name" value="N-terminal domain of ligase-like"/>
    <property type="match status" value="1"/>
</dbReference>
<dbReference type="STRING" id="1834516.BL253_25650"/>
<dbReference type="SUPFAM" id="SSF56801">
    <property type="entry name" value="Acetyl-CoA synthetase-like"/>
    <property type="match status" value="1"/>
</dbReference>
<dbReference type="PROSITE" id="PS00455">
    <property type="entry name" value="AMP_BINDING"/>
    <property type="match status" value="1"/>
</dbReference>
<feature type="domain" description="Acetyl-coenzyme A synthetase N-terminal" evidence="4">
    <location>
        <begin position="4"/>
        <end position="58"/>
    </location>
</feature>
<dbReference type="InterPro" id="IPR045851">
    <property type="entry name" value="AMP-bd_C_sf"/>
</dbReference>
<accession>A0A1V2I5J2</accession>
<dbReference type="InterPro" id="IPR020845">
    <property type="entry name" value="AMP-binding_CS"/>
</dbReference>
<dbReference type="GO" id="GO:0050218">
    <property type="term" value="F:propionate-CoA ligase activity"/>
    <property type="evidence" value="ECO:0007669"/>
    <property type="project" value="TreeGrafter"/>
</dbReference>
<keyword evidence="6" id="KW-1185">Reference proteome</keyword>
<proteinExistence type="inferred from homology"/>
<dbReference type="InterPro" id="IPR000873">
    <property type="entry name" value="AMP-dep_synth/lig_dom"/>
</dbReference>
<evidence type="ECO:0000313" key="5">
    <source>
        <dbReference type="EMBL" id="ONH26131.1"/>
    </source>
</evidence>
<dbReference type="Pfam" id="PF16177">
    <property type="entry name" value="ACAS_N"/>
    <property type="match status" value="1"/>
</dbReference>
<gene>
    <name evidence="5" type="primary">prpE</name>
    <name evidence="5" type="ORF">BL253_25650</name>
</gene>
<dbReference type="RefSeq" id="WP_076819940.1">
    <property type="nucleotide sequence ID" value="NZ_MOMC01000053.1"/>
</dbReference>
<protein>
    <submittedName>
        <fullName evidence="5">Propionyl-CoA synthetase</fullName>
    </submittedName>
</protein>
<dbReference type="InterPro" id="IPR042099">
    <property type="entry name" value="ANL_N_sf"/>
</dbReference>
<dbReference type="InterPro" id="IPR032387">
    <property type="entry name" value="ACAS_N"/>
</dbReference>
<reference evidence="6" key="1">
    <citation type="submission" date="2016-10" db="EMBL/GenBank/DDBJ databases">
        <title>Frankia sp. NRRL B-16386 Genome sequencing.</title>
        <authorList>
            <person name="Ghodhbane-Gtari F."/>
            <person name="Swanson E."/>
            <person name="Gueddou A."/>
            <person name="Hezbri K."/>
            <person name="Ktari K."/>
            <person name="Nouioui I."/>
            <person name="Morris K."/>
            <person name="Simpson S."/>
            <person name="Abebe-Akele F."/>
            <person name="Thomas K."/>
            <person name="Gtari M."/>
            <person name="Tisa L.S."/>
        </authorList>
    </citation>
    <scope>NUCLEOTIDE SEQUENCE [LARGE SCALE GENOMIC DNA]</scope>
    <source>
        <strain evidence="6">NRRL B-16386</strain>
    </source>
</reference>
<dbReference type="AlphaFoldDB" id="A0A1V2I5J2"/>
<evidence type="ECO:0000259" key="3">
    <source>
        <dbReference type="Pfam" id="PF13193"/>
    </source>
</evidence>
<comment type="caution">
    <text evidence="5">The sequence shown here is derived from an EMBL/GenBank/DDBJ whole genome shotgun (WGS) entry which is preliminary data.</text>
</comment>
<dbReference type="InterPro" id="IPR025110">
    <property type="entry name" value="AMP-bd_C"/>
</dbReference>
<dbReference type="Gene3D" id="3.30.300.30">
    <property type="match status" value="1"/>
</dbReference>
<evidence type="ECO:0000259" key="4">
    <source>
        <dbReference type="Pfam" id="PF16177"/>
    </source>
</evidence>
<organism evidence="5 6">
    <name type="scientific">Pseudofrankia asymbiotica</name>
    <dbReference type="NCBI Taxonomy" id="1834516"/>
    <lineage>
        <taxon>Bacteria</taxon>
        <taxon>Bacillati</taxon>
        <taxon>Actinomycetota</taxon>
        <taxon>Actinomycetes</taxon>
        <taxon>Frankiales</taxon>
        <taxon>Frankiaceae</taxon>
        <taxon>Pseudofrankia</taxon>
    </lineage>
</organism>
<evidence type="ECO:0000256" key="1">
    <source>
        <dbReference type="ARBA" id="ARBA00006432"/>
    </source>
</evidence>
<dbReference type="EMBL" id="MOMC01000053">
    <property type="protein sequence ID" value="ONH26131.1"/>
    <property type="molecule type" value="Genomic_DNA"/>
</dbReference>
<evidence type="ECO:0000313" key="6">
    <source>
        <dbReference type="Proteomes" id="UP000188929"/>
    </source>
</evidence>